<dbReference type="Proteomes" id="UP000322553">
    <property type="component" value="Chromosome"/>
</dbReference>
<dbReference type="EMBL" id="CP043420">
    <property type="protein sequence ID" value="QEL11348.1"/>
    <property type="molecule type" value="Genomic_DNA"/>
</dbReference>
<gene>
    <name evidence="1" type="ORF">FY550_09485</name>
</gene>
<sequence>MSDYMSFLSGHSELTEWMITFFGNASLLVLWSLTTLVLTIMMTLVRSTRQERRLKRWARASALNVAISILVIVIINILSEGYLLEYVEGMARSRRAIFVMNYASIFTLVLIPLQCLLLVLFSRRSAKSRERRRQRHHYS</sequence>
<dbReference type="RefSeq" id="WP_070977692.1">
    <property type="nucleotide sequence ID" value="NZ_CP043420.1"/>
</dbReference>
<accession>A0A1S1P102</accession>
<reference evidence="1 2" key="1">
    <citation type="submission" date="2019-08" db="EMBL/GenBank/DDBJ databases">
        <title>Complete genome sequence of Kushneria sp. YCWA18, a halophilic phosphate-solubilizing bacterium isolated from Daqiao saltern in China.</title>
        <authorList>
            <person name="Du G.-X."/>
            <person name="Qu L.-Y."/>
        </authorList>
    </citation>
    <scope>NUCLEOTIDE SEQUENCE [LARGE SCALE GENOMIC DNA]</scope>
    <source>
        <strain evidence="1 2">YCWA18</strain>
    </source>
</reference>
<dbReference type="KEGG" id="kuy:FY550_09485"/>
<evidence type="ECO:0000313" key="2">
    <source>
        <dbReference type="Proteomes" id="UP000322553"/>
    </source>
</evidence>
<protein>
    <submittedName>
        <fullName evidence="1">Uncharacterized protein</fullName>
    </submittedName>
</protein>
<dbReference type="AlphaFoldDB" id="A0A1S1P102"/>
<organism evidence="1 2">
    <name type="scientific">Kushneria phosphatilytica</name>
    <dbReference type="NCBI Taxonomy" id="657387"/>
    <lineage>
        <taxon>Bacteria</taxon>
        <taxon>Pseudomonadati</taxon>
        <taxon>Pseudomonadota</taxon>
        <taxon>Gammaproteobacteria</taxon>
        <taxon>Oceanospirillales</taxon>
        <taxon>Halomonadaceae</taxon>
        <taxon>Kushneria</taxon>
    </lineage>
</organism>
<name>A0A1S1P102_9GAMM</name>
<proteinExistence type="predicted"/>
<evidence type="ECO:0000313" key="1">
    <source>
        <dbReference type="EMBL" id="QEL11348.1"/>
    </source>
</evidence>
<keyword evidence="2" id="KW-1185">Reference proteome</keyword>